<accession>A0ABW2DS09</accession>
<gene>
    <name evidence="2" type="ORF">ACFQHR_19690</name>
</gene>
<comment type="caution">
    <text evidence="2">The sequence shown here is derived from an EMBL/GenBank/DDBJ whole genome shotgun (WGS) entry which is preliminary data.</text>
</comment>
<feature type="domain" description="DUF4440" evidence="1">
    <location>
        <begin position="6"/>
        <end position="105"/>
    </location>
</feature>
<keyword evidence="3" id="KW-1185">Reference proteome</keyword>
<dbReference type="EMBL" id="JBHSYQ010000016">
    <property type="protein sequence ID" value="MFC6999868.1"/>
    <property type="molecule type" value="Genomic_DNA"/>
</dbReference>
<name>A0ABW2DS09_9BACT</name>
<organism evidence="2 3">
    <name type="scientific">Rufibacter roseus</name>
    <dbReference type="NCBI Taxonomy" id="1567108"/>
    <lineage>
        <taxon>Bacteria</taxon>
        <taxon>Pseudomonadati</taxon>
        <taxon>Bacteroidota</taxon>
        <taxon>Cytophagia</taxon>
        <taxon>Cytophagales</taxon>
        <taxon>Hymenobacteraceae</taxon>
        <taxon>Rufibacter</taxon>
    </lineage>
</organism>
<protein>
    <submittedName>
        <fullName evidence="2">YybH family protein</fullName>
    </submittedName>
</protein>
<dbReference type="RefSeq" id="WP_239693407.1">
    <property type="nucleotide sequence ID" value="NZ_JBHSYQ010000016.1"/>
</dbReference>
<proteinExistence type="predicted"/>
<dbReference type="SUPFAM" id="SSF54427">
    <property type="entry name" value="NTF2-like"/>
    <property type="match status" value="1"/>
</dbReference>
<dbReference type="Pfam" id="PF14534">
    <property type="entry name" value="DUF4440"/>
    <property type="match status" value="1"/>
</dbReference>
<dbReference type="InterPro" id="IPR032710">
    <property type="entry name" value="NTF2-like_dom_sf"/>
</dbReference>
<dbReference type="Proteomes" id="UP001596405">
    <property type="component" value="Unassembled WGS sequence"/>
</dbReference>
<evidence type="ECO:0000259" key="1">
    <source>
        <dbReference type="Pfam" id="PF14534"/>
    </source>
</evidence>
<dbReference type="Gene3D" id="3.10.450.50">
    <property type="match status" value="1"/>
</dbReference>
<dbReference type="InterPro" id="IPR027843">
    <property type="entry name" value="DUF4440"/>
</dbReference>
<reference evidence="3" key="1">
    <citation type="journal article" date="2019" name="Int. J. Syst. Evol. Microbiol.">
        <title>The Global Catalogue of Microorganisms (GCM) 10K type strain sequencing project: providing services to taxonomists for standard genome sequencing and annotation.</title>
        <authorList>
            <consortium name="The Broad Institute Genomics Platform"/>
            <consortium name="The Broad Institute Genome Sequencing Center for Infectious Disease"/>
            <person name="Wu L."/>
            <person name="Ma J."/>
        </authorList>
    </citation>
    <scope>NUCLEOTIDE SEQUENCE [LARGE SCALE GENOMIC DNA]</scope>
    <source>
        <strain evidence="3">CGMCC 4.7393</strain>
    </source>
</reference>
<sequence>MLRQSEAWNRGDLEAFMEPYWQSDSLVFIGKNGPTYGWNQTLQNYKRGYPTPEAMGKLTFTLLRTDIISKDGLFVIGKWHLRRTIGDLEGHFSLVFRKIGGKWKIVADHSS</sequence>
<evidence type="ECO:0000313" key="2">
    <source>
        <dbReference type="EMBL" id="MFC6999868.1"/>
    </source>
</evidence>
<evidence type="ECO:0000313" key="3">
    <source>
        <dbReference type="Proteomes" id="UP001596405"/>
    </source>
</evidence>